<evidence type="ECO:0008006" key="5">
    <source>
        <dbReference type="Google" id="ProtNLM"/>
    </source>
</evidence>
<dbReference type="eggNOG" id="ENOG5031NG3">
    <property type="taxonomic scope" value="Bacteria"/>
</dbReference>
<protein>
    <recommendedName>
        <fullName evidence="5">SoxXA-binding protein SoxK</fullName>
    </recommendedName>
</protein>
<comment type="caution">
    <text evidence="3">The sequence shown here is derived from an EMBL/GenBank/DDBJ whole genome shotgun (WGS) entry which is preliminary data.</text>
</comment>
<feature type="region of interest" description="Disordered" evidence="1">
    <location>
        <begin position="61"/>
        <end position="82"/>
    </location>
</feature>
<feature type="chain" id="PRO_5004734168" description="SoxXA-binding protein SoxK" evidence="2">
    <location>
        <begin position="23"/>
        <end position="134"/>
    </location>
</feature>
<dbReference type="AlphaFoldDB" id="V5DZA4"/>
<feature type="compositionally biased region" description="Polar residues" evidence="1">
    <location>
        <begin position="69"/>
        <end position="80"/>
    </location>
</feature>
<name>V5DZA4_9GAMM</name>
<accession>V5DZA4</accession>
<dbReference type="EMBL" id="AYLO01000051">
    <property type="protein sequence ID" value="ESS72626.1"/>
    <property type="molecule type" value="Genomic_DNA"/>
</dbReference>
<gene>
    <name evidence="3" type="ORF">MGMO_53c00850</name>
</gene>
<organism evidence="3 4">
    <name type="scientific">Methyloglobulus morosus KoM1</name>
    <dbReference type="NCBI Taxonomy" id="1116472"/>
    <lineage>
        <taxon>Bacteria</taxon>
        <taxon>Pseudomonadati</taxon>
        <taxon>Pseudomonadota</taxon>
        <taxon>Gammaproteobacteria</taxon>
        <taxon>Methylococcales</taxon>
        <taxon>Methylococcaceae</taxon>
        <taxon>Methyloglobulus</taxon>
    </lineage>
</organism>
<dbReference type="OrthoDB" id="5570288at2"/>
<keyword evidence="4" id="KW-1185">Reference proteome</keyword>
<evidence type="ECO:0000256" key="2">
    <source>
        <dbReference type="SAM" id="SignalP"/>
    </source>
</evidence>
<dbReference type="Proteomes" id="UP000017842">
    <property type="component" value="Unassembled WGS sequence"/>
</dbReference>
<feature type="signal peptide" evidence="2">
    <location>
        <begin position="1"/>
        <end position="22"/>
    </location>
</feature>
<dbReference type="RefSeq" id="WP_023494423.1">
    <property type="nucleotide sequence ID" value="NZ_AYLO01000051.1"/>
</dbReference>
<evidence type="ECO:0000256" key="1">
    <source>
        <dbReference type="SAM" id="MobiDB-lite"/>
    </source>
</evidence>
<evidence type="ECO:0000313" key="3">
    <source>
        <dbReference type="EMBL" id="ESS72626.1"/>
    </source>
</evidence>
<sequence length="134" mass="14177">MNFKHILAALMLSLFSMSAVHAAGQPIHEDFTTLLGLSDKMLEAAKAKDVTAFTTAASEASDVAKDQGNKGNSPRLQRVSTAFKKAKKAAKTGKFEEATTIIDAAVLEMKKPDVKPTFGGTTEGGGRKGVFGEF</sequence>
<proteinExistence type="predicted"/>
<keyword evidence="2" id="KW-0732">Signal</keyword>
<evidence type="ECO:0000313" key="4">
    <source>
        <dbReference type="Proteomes" id="UP000017842"/>
    </source>
</evidence>
<reference evidence="3 4" key="1">
    <citation type="journal article" date="2013" name="Genome Announc.">
        <title>Draft Genome Sequence of the Methanotrophic Gammaproteobacterium Methyloglobulus morosus DSM 22980 Strain KoM1.</title>
        <authorList>
            <person name="Poehlein A."/>
            <person name="Deutzmann J.S."/>
            <person name="Daniel R."/>
            <person name="Simeonova D.D."/>
        </authorList>
    </citation>
    <scope>NUCLEOTIDE SEQUENCE [LARGE SCALE GENOMIC DNA]</scope>
    <source>
        <strain evidence="3 4">KoM1</strain>
    </source>
</reference>